<gene>
    <name evidence="1" type="ORF">TSACC_23025</name>
</gene>
<dbReference type="RefSeq" id="WP_075080208.1">
    <property type="nucleotide sequence ID" value="NZ_BDCO01000002.1"/>
</dbReference>
<evidence type="ECO:0000313" key="1">
    <source>
        <dbReference type="EMBL" id="GAT34594.1"/>
    </source>
</evidence>
<keyword evidence="2" id="KW-1185">Reference proteome</keyword>
<dbReference type="Proteomes" id="UP000076023">
    <property type="component" value="Unassembled WGS sequence"/>
</dbReference>
<reference evidence="2" key="1">
    <citation type="journal article" date="2017" name="Genome Announc.">
        <title>Draft Genome Sequence of Terrimicrobium sacchariphilum NM-5T, a Facultative Anaerobic Soil Bacterium of the Class Spartobacteria.</title>
        <authorList>
            <person name="Qiu Y.L."/>
            <person name="Tourlousse D.M."/>
            <person name="Matsuura N."/>
            <person name="Ohashi A."/>
            <person name="Sekiguchi Y."/>
        </authorList>
    </citation>
    <scope>NUCLEOTIDE SEQUENCE [LARGE SCALE GENOMIC DNA]</scope>
    <source>
        <strain evidence="2">NM-5</strain>
    </source>
</reference>
<dbReference type="EMBL" id="BDCO01000002">
    <property type="protein sequence ID" value="GAT34594.1"/>
    <property type="molecule type" value="Genomic_DNA"/>
</dbReference>
<accession>A0A146GCU0</accession>
<sequence>MYLVICTFVNKTDIVLESSSLTVKTHPLPWLGNKSLPASAMTRFLVRERFTQSENSTRVSYSIYYVDQTNRERRLLTGLKTREQADYIATSLTRYYLPAQAA</sequence>
<comment type="caution">
    <text evidence="1">The sequence shown here is derived from an EMBL/GenBank/DDBJ whole genome shotgun (WGS) entry which is preliminary data.</text>
</comment>
<dbReference type="OrthoDB" id="7061362at2"/>
<evidence type="ECO:0000313" key="2">
    <source>
        <dbReference type="Proteomes" id="UP000076023"/>
    </source>
</evidence>
<dbReference type="AlphaFoldDB" id="A0A146GCU0"/>
<dbReference type="InParanoid" id="A0A146GCU0"/>
<name>A0A146GCU0_TERSA</name>
<protein>
    <submittedName>
        <fullName evidence="1">Uncharacterized protein</fullName>
    </submittedName>
</protein>
<proteinExistence type="predicted"/>
<organism evidence="1 2">
    <name type="scientific">Terrimicrobium sacchariphilum</name>
    <dbReference type="NCBI Taxonomy" id="690879"/>
    <lineage>
        <taxon>Bacteria</taxon>
        <taxon>Pseudomonadati</taxon>
        <taxon>Verrucomicrobiota</taxon>
        <taxon>Terrimicrobiia</taxon>
        <taxon>Terrimicrobiales</taxon>
        <taxon>Terrimicrobiaceae</taxon>
        <taxon>Terrimicrobium</taxon>
    </lineage>
</organism>